<feature type="non-terminal residue" evidence="2">
    <location>
        <position position="1"/>
    </location>
</feature>
<name>L8HWU2_9CETA</name>
<keyword evidence="1" id="KW-0676">Redox-active center</keyword>
<proteinExistence type="predicted"/>
<organism evidence="2 3">
    <name type="scientific">Bos mutus</name>
    <name type="common">wild yak</name>
    <dbReference type="NCBI Taxonomy" id="72004"/>
    <lineage>
        <taxon>Eukaryota</taxon>
        <taxon>Metazoa</taxon>
        <taxon>Chordata</taxon>
        <taxon>Craniata</taxon>
        <taxon>Vertebrata</taxon>
        <taxon>Euteleostomi</taxon>
        <taxon>Mammalia</taxon>
        <taxon>Eutheria</taxon>
        <taxon>Laurasiatheria</taxon>
        <taxon>Artiodactyla</taxon>
        <taxon>Ruminantia</taxon>
        <taxon>Pecora</taxon>
        <taxon>Bovidae</taxon>
        <taxon>Bovinae</taxon>
        <taxon>Bos</taxon>
    </lineage>
</organism>
<evidence type="ECO:0000313" key="3">
    <source>
        <dbReference type="Proteomes" id="UP000011080"/>
    </source>
</evidence>
<dbReference type="NCBIfam" id="TIGR02174">
    <property type="entry name" value="CXXU_selWTH"/>
    <property type="match status" value="1"/>
</dbReference>
<gene>
    <name evidence="2" type="ORF">M91_06326</name>
</gene>
<dbReference type="AlphaFoldDB" id="L8HWU2"/>
<evidence type="ECO:0000313" key="2">
    <source>
        <dbReference type="EMBL" id="ELR48378.1"/>
    </source>
</evidence>
<dbReference type="STRING" id="72004.ENSBMUP00000012530"/>
<reference evidence="2 3" key="1">
    <citation type="journal article" date="2012" name="Nat. Genet.">
        <title>The yak genome and adaptation to life at high altitude.</title>
        <authorList>
            <person name="Qiu Q."/>
            <person name="Zhang G."/>
            <person name="Ma T."/>
            <person name="Qian W."/>
            <person name="Wang J."/>
            <person name="Ye Z."/>
            <person name="Cao C."/>
            <person name="Hu Q."/>
            <person name="Kim J."/>
            <person name="Larkin D.M."/>
            <person name="Auvil L."/>
            <person name="Capitanu B."/>
            <person name="Ma J."/>
            <person name="Lewin H.A."/>
            <person name="Qian X."/>
            <person name="Lang Y."/>
            <person name="Zhou R."/>
            <person name="Wang L."/>
            <person name="Wang K."/>
            <person name="Xia J."/>
            <person name="Liao S."/>
            <person name="Pan S."/>
            <person name="Lu X."/>
            <person name="Hou H."/>
            <person name="Wang Y."/>
            <person name="Zang X."/>
            <person name="Yin Y."/>
            <person name="Ma H."/>
            <person name="Zhang J."/>
            <person name="Wang Z."/>
            <person name="Zhang Y."/>
            <person name="Zhang D."/>
            <person name="Yonezawa T."/>
            <person name="Hasegawa M."/>
            <person name="Zhong Y."/>
            <person name="Liu W."/>
            <person name="Zhang Y."/>
            <person name="Huang Z."/>
            <person name="Zhang S."/>
            <person name="Long R."/>
            <person name="Yang H."/>
            <person name="Wang J."/>
            <person name="Lenstra J.A."/>
            <person name="Cooper D.N."/>
            <person name="Wu Y."/>
            <person name="Wang J."/>
            <person name="Shi P."/>
            <person name="Wang J."/>
            <person name="Liu J."/>
        </authorList>
    </citation>
    <scope>NUCLEOTIDE SEQUENCE [LARGE SCALE GENOMIC DNA]</scope>
    <source>
        <strain evidence="3">yakQH1</strain>
    </source>
</reference>
<accession>L8HWU2</accession>
<sequence length="71" mass="7816">GYKPKYLQLRKKLEDFSDRLDICSEGTPQVTGFFEVFVAGKLIDSKKGGDGYVDTEGKFLKLVATIKAALA</sequence>
<protein>
    <submittedName>
        <fullName evidence="2">Selenoprotein W</fullName>
    </submittedName>
</protein>
<dbReference type="InterPro" id="IPR036249">
    <property type="entry name" value="Thioredoxin-like_sf"/>
</dbReference>
<dbReference type="SUPFAM" id="SSF52833">
    <property type="entry name" value="Thioredoxin-like"/>
    <property type="match status" value="1"/>
</dbReference>
<dbReference type="Proteomes" id="UP000011080">
    <property type="component" value="Unassembled WGS sequence"/>
</dbReference>
<dbReference type="Gene3D" id="3.40.30.10">
    <property type="entry name" value="Glutaredoxin"/>
    <property type="match status" value="1"/>
</dbReference>
<dbReference type="EMBL" id="JH882736">
    <property type="protein sequence ID" value="ELR48378.1"/>
    <property type="molecule type" value="Genomic_DNA"/>
</dbReference>
<evidence type="ECO:0000256" key="1">
    <source>
        <dbReference type="ARBA" id="ARBA00023284"/>
    </source>
</evidence>
<dbReference type="InterPro" id="IPR011893">
    <property type="entry name" value="Selenoprotein_Rdx-typ"/>
</dbReference>